<gene>
    <name evidence="2" type="ORF">BOX15_Mlig000515g3</name>
    <name evidence="3" type="ORF">BOX15_Mlig017429g3</name>
</gene>
<protein>
    <recommendedName>
        <fullName evidence="5">BZIP domain-containing protein</fullName>
    </recommendedName>
</protein>
<accession>A0A267GLJ7</accession>
<comment type="caution">
    <text evidence="2">The sequence shown here is derived from an EMBL/GenBank/DDBJ whole genome shotgun (WGS) entry which is preliminary data.</text>
</comment>
<feature type="compositionally biased region" description="Polar residues" evidence="1">
    <location>
        <begin position="1"/>
        <end position="10"/>
    </location>
</feature>
<dbReference type="CDD" id="cd14686">
    <property type="entry name" value="bZIP"/>
    <property type="match status" value="1"/>
</dbReference>
<keyword evidence="4" id="KW-1185">Reference proteome</keyword>
<feature type="region of interest" description="Disordered" evidence="1">
    <location>
        <begin position="66"/>
        <end position="106"/>
    </location>
</feature>
<dbReference type="SUPFAM" id="SSF57959">
    <property type="entry name" value="Leucine zipper domain"/>
    <property type="match status" value="1"/>
</dbReference>
<dbReference type="EMBL" id="NIVC01000073">
    <property type="protein sequence ID" value="PAA91764.1"/>
    <property type="molecule type" value="Genomic_DNA"/>
</dbReference>
<evidence type="ECO:0008006" key="5">
    <source>
        <dbReference type="Google" id="ProtNLM"/>
    </source>
</evidence>
<feature type="region of interest" description="Disordered" evidence="1">
    <location>
        <begin position="1"/>
        <end position="53"/>
    </location>
</feature>
<reference evidence="2 4" key="1">
    <citation type="submission" date="2017-06" db="EMBL/GenBank/DDBJ databases">
        <title>A platform for efficient transgenesis in Macrostomum lignano, a flatworm model organism for stem cell research.</title>
        <authorList>
            <person name="Berezikov E."/>
        </authorList>
    </citation>
    <scope>NUCLEOTIDE SEQUENCE [LARGE SCALE GENOMIC DNA]</scope>
    <source>
        <strain evidence="2">DV1</strain>
        <tissue evidence="2">Whole organism</tissue>
    </source>
</reference>
<name>A0A267GLJ7_9PLAT</name>
<evidence type="ECO:0000256" key="1">
    <source>
        <dbReference type="SAM" id="MobiDB-lite"/>
    </source>
</evidence>
<feature type="non-terminal residue" evidence="2">
    <location>
        <position position="1"/>
    </location>
</feature>
<evidence type="ECO:0000313" key="2">
    <source>
        <dbReference type="EMBL" id="PAA86284.1"/>
    </source>
</evidence>
<feature type="compositionally biased region" description="Gly residues" evidence="1">
    <location>
        <begin position="42"/>
        <end position="51"/>
    </location>
</feature>
<feature type="region of interest" description="Disordered" evidence="1">
    <location>
        <begin position="118"/>
        <end position="138"/>
    </location>
</feature>
<feature type="region of interest" description="Disordered" evidence="1">
    <location>
        <begin position="203"/>
        <end position="229"/>
    </location>
</feature>
<dbReference type="EMBL" id="NIVC01000286">
    <property type="protein sequence ID" value="PAA86284.1"/>
    <property type="molecule type" value="Genomic_DNA"/>
</dbReference>
<evidence type="ECO:0000313" key="3">
    <source>
        <dbReference type="EMBL" id="PAA91764.1"/>
    </source>
</evidence>
<dbReference type="GO" id="GO:0003700">
    <property type="term" value="F:DNA-binding transcription factor activity"/>
    <property type="evidence" value="ECO:0007669"/>
    <property type="project" value="InterPro"/>
</dbReference>
<dbReference type="Gene3D" id="1.20.5.170">
    <property type="match status" value="1"/>
</dbReference>
<evidence type="ECO:0000313" key="4">
    <source>
        <dbReference type="Proteomes" id="UP000215902"/>
    </source>
</evidence>
<dbReference type="Proteomes" id="UP000215902">
    <property type="component" value="Unassembled WGS sequence"/>
</dbReference>
<feature type="compositionally biased region" description="Low complexity" evidence="1">
    <location>
        <begin position="73"/>
        <end position="106"/>
    </location>
</feature>
<dbReference type="AlphaFoldDB" id="A0A267GLJ7"/>
<feature type="compositionally biased region" description="Low complexity" evidence="1">
    <location>
        <begin position="22"/>
        <end position="41"/>
    </location>
</feature>
<proteinExistence type="predicted"/>
<dbReference type="InterPro" id="IPR046347">
    <property type="entry name" value="bZIP_sf"/>
</dbReference>
<organism evidence="2 4">
    <name type="scientific">Macrostomum lignano</name>
    <dbReference type="NCBI Taxonomy" id="282301"/>
    <lineage>
        <taxon>Eukaryota</taxon>
        <taxon>Metazoa</taxon>
        <taxon>Spiralia</taxon>
        <taxon>Lophotrochozoa</taxon>
        <taxon>Platyhelminthes</taxon>
        <taxon>Rhabditophora</taxon>
        <taxon>Macrostomorpha</taxon>
        <taxon>Macrostomida</taxon>
        <taxon>Macrostomidae</taxon>
        <taxon>Macrostomum</taxon>
    </lineage>
</organism>
<sequence length="229" mass="24048">LLRYSTNSSVCIERMDPTDMTLPPDSDALSPSPDSILSPNSSGGGGCGGNGPAVRAMSIAAPCVRQPSRPIDSHPSPASSQHQSGPPQQQLQPPASNAILSSSTSTATATVRDLAYQRRRERNNEAARASRLNRKARHEATRRALARLQTLAPLARLRRIQTEMEVRGLCAAAGQDYDCLLATAVAQIGVPTDYFAAVVNSAGGGGGGGGNVEQPNQVSTAERDEKYLS</sequence>